<comment type="caution">
    <text evidence="2">The sequence shown here is derived from an EMBL/GenBank/DDBJ whole genome shotgun (WGS) entry which is preliminary data.</text>
</comment>
<sequence>MASQPPPLNEMEEISETIPFKDSMPPQESTEMLQQHDAQTISYPILARGFNMMNLDSKNLQDKDSQKIGSVASRLFAMEEPHDAIMKAFGADSTTSMMQVNQKALEINERPRTPSQSSESPLKEIQDLPQPFVDLNNLRILSKSSNLQEKKIQEQAKTPLTITPEEIAQSSNDFNKTCIAHPPSNVDLDKEDHNKKNQQASNKSSYSSANSDPQQKILRDIQKYCPVNSTGNYGSIELNRELLNVDTTSLDLSEQQVPQYEQENSDMMWLQRAWSRATEALSAGEAWKGMESEQKAAFERAIIYRAQHKELDSSSLRLQMDKFTARILFVIEGLQAPACSPTSVDLKNILKGAQSFNTLSHEKCNILMAAQRNHNKHDFIDSLKSETLRRASEHARSIESTQPDSSNYREEDPSSKHPTGRVIQQLTKNCGSDSETKGLKDLPEKQATFMDGARQKELVYKTLLLERKKYEERKLNDSGVHTSRESLSEITKAAHAQVKANTLLTPKEKTHTTPGFSTYNTARGETTANLDRAKESDRARDFPTQDSITNTASDDFSFQVIFQENLNALKIMQQKCQEEIALYSPGRNIDLNDGDAVSQEASRASERTWYLERKAYLQTLRQTRQYYEQNKSNEIHQDRELDARRNDATCLDRSYFKDYRYMTFPELNEMREAKEEFKASIADAYCAYLAARSAKDDAFTKMETAVAERKDLSMGILRRNESLENPKLKKSMSDADEKFAESKNEYSKRAGTFNAIRHACQQKHKDRKTFEEKIEAINRACSDSTTQKTEPSMDNSICSTFAADHDSVRVIFAHLESHYTAMSAKSNLQSLRTIDHAWTDGHYGFLEKSMRDQKQRNNSISSNNYITVEEHAPGQYDNYDQEVFQAYLPRHDKVAANCVPKTLKTNLSPKPLAVTVQDPNPGCRSYQSIKSTDRAEYMTMFEEWKPKPSHSDIMKAMILGRAVRGRQLADKQPVKFDHATFQHLRQWGYSRPDTSISTDNFAAVASTALDLLAVDYKAAIEVNKISDVTTTHQAVNNKVNPINETIANAEMTAIDNLAPNEFHISDTDNPEITSKDVMQESLVLDLPSVPPSTPEAASSPIKKVDLEYNSDIQSDASWVMPSDDDRDDVAEAGAPEELESVEESEEVEEWEMF</sequence>
<feature type="compositionally biased region" description="Acidic residues" evidence="1">
    <location>
        <begin position="1122"/>
        <end position="1153"/>
    </location>
</feature>
<evidence type="ECO:0000256" key="1">
    <source>
        <dbReference type="SAM" id="MobiDB-lite"/>
    </source>
</evidence>
<feature type="compositionally biased region" description="Basic and acidic residues" evidence="1">
    <location>
        <begin position="531"/>
        <end position="543"/>
    </location>
</feature>
<feature type="region of interest" description="Disordered" evidence="1">
    <location>
        <begin position="1"/>
        <end position="35"/>
    </location>
</feature>
<feature type="compositionally biased region" description="Polar residues" evidence="1">
    <location>
        <begin position="512"/>
        <end position="529"/>
    </location>
</feature>
<feature type="region of interest" description="Disordered" evidence="1">
    <location>
        <begin position="175"/>
        <end position="213"/>
    </location>
</feature>
<organism evidence="2 3">
    <name type="scientific">Botrytis porri</name>
    <dbReference type="NCBI Taxonomy" id="87229"/>
    <lineage>
        <taxon>Eukaryota</taxon>
        <taxon>Fungi</taxon>
        <taxon>Dikarya</taxon>
        <taxon>Ascomycota</taxon>
        <taxon>Pezizomycotina</taxon>
        <taxon>Leotiomycetes</taxon>
        <taxon>Helotiales</taxon>
        <taxon>Sclerotiniaceae</taxon>
        <taxon>Botrytis</taxon>
    </lineage>
</organism>
<dbReference type="EMBL" id="PQXO01000086">
    <property type="protein sequence ID" value="TGO89953.1"/>
    <property type="molecule type" value="Genomic_DNA"/>
</dbReference>
<name>A0A4Z1L010_9HELO</name>
<feature type="region of interest" description="Disordered" evidence="1">
    <location>
        <begin position="507"/>
        <end position="548"/>
    </location>
</feature>
<gene>
    <name evidence="2" type="ORF">BPOR_0086g00230</name>
</gene>
<evidence type="ECO:0000313" key="2">
    <source>
        <dbReference type="EMBL" id="TGO89953.1"/>
    </source>
</evidence>
<dbReference type="Proteomes" id="UP000297280">
    <property type="component" value="Unassembled WGS sequence"/>
</dbReference>
<feature type="region of interest" description="Disordered" evidence="1">
    <location>
        <begin position="390"/>
        <end position="422"/>
    </location>
</feature>
<feature type="compositionally biased region" description="Polar residues" evidence="1">
    <location>
        <begin position="26"/>
        <end position="35"/>
    </location>
</feature>
<feature type="region of interest" description="Disordered" evidence="1">
    <location>
        <begin position="106"/>
        <end position="128"/>
    </location>
</feature>
<feature type="region of interest" description="Disordered" evidence="1">
    <location>
        <begin position="1114"/>
        <end position="1153"/>
    </location>
</feature>
<evidence type="ECO:0000313" key="3">
    <source>
        <dbReference type="Proteomes" id="UP000297280"/>
    </source>
</evidence>
<proteinExistence type="predicted"/>
<accession>A0A4Z1L010</accession>
<protein>
    <submittedName>
        <fullName evidence="2">Uncharacterized protein</fullName>
    </submittedName>
</protein>
<reference evidence="2 3" key="1">
    <citation type="submission" date="2017-12" db="EMBL/GenBank/DDBJ databases">
        <title>Comparative genomics of Botrytis spp.</title>
        <authorList>
            <person name="Valero-Jimenez C.A."/>
            <person name="Tapia P."/>
            <person name="Veloso J."/>
            <person name="Silva-Moreno E."/>
            <person name="Staats M."/>
            <person name="Valdes J.H."/>
            <person name="Van Kan J.A.L."/>
        </authorList>
    </citation>
    <scope>NUCLEOTIDE SEQUENCE [LARGE SCALE GENOMIC DNA]</scope>
    <source>
        <strain evidence="2 3">MUCL3349</strain>
    </source>
</reference>
<dbReference type="AlphaFoldDB" id="A0A4Z1L010"/>
<keyword evidence="3" id="KW-1185">Reference proteome</keyword>
<feature type="compositionally biased region" description="Low complexity" evidence="1">
    <location>
        <begin position="197"/>
        <end position="211"/>
    </location>
</feature>